<dbReference type="PROSITE" id="PS51450">
    <property type="entry name" value="LRR"/>
    <property type="match status" value="1"/>
</dbReference>
<dbReference type="SUPFAM" id="SSF69318">
    <property type="entry name" value="Integrin alpha N-terminal domain"/>
    <property type="match status" value="2"/>
</dbReference>
<dbReference type="PROSITE" id="PS50835">
    <property type="entry name" value="IG_LIKE"/>
    <property type="match status" value="1"/>
</dbReference>
<dbReference type="InterPro" id="IPR036116">
    <property type="entry name" value="FN3_sf"/>
</dbReference>
<dbReference type="SUPFAM" id="SSF117074">
    <property type="entry name" value="Hypothetical protein PA1324"/>
    <property type="match status" value="1"/>
</dbReference>
<comment type="caution">
    <text evidence="6">The sequence shown here is derived from an EMBL/GenBank/DDBJ whole genome shotgun (WGS) entry which is preliminary data.</text>
</comment>
<dbReference type="InterPro" id="IPR001611">
    <property type="entry name" value="Leu-rich_rpt"/>
</dbReference>
<dbReference type="InterPro" id="IPR050994">
    <property type="entry name" value="At_inactive_RLKs"/>
</dbReference>
<dbReference type="RefSeq" id="WP_320004192.1">
    <property type="nucleotide sequence ID" value="NZ_JAUHJS010000004.1"/>
</dbReference>
<dbReference type="SUPFAM" id="SSF48726">
    <property type="entry name" value="Immunoglobulin"/>
    <property type="match status" value="2"/>
</dbReference>
<dbReference type="Pfam" id="PF00560">
    <property type="entry name" value="LRR_1"/>
    <property type="match status" value="1"/>
</dbReference>
<keyword evidence="4" id="KW-1015">Disulfide bond</keyword>
<dbReference type="SUPFAM" id="SSF49265">
    <property type="entry name" value="Fibronectin type III"/>
    <property type="match status" value="1"/>
</dbReference>
<gene>
    <name evidence="6" type="ORF">QWY31_09120</name>
</gene>
<name>A0ABT8F5F1_9BACT</name>
<dbReference type="InterPro" id="IPR013517">
    <property type="entry name" value="FG-GAP"/>
</dbReference>
<keyword evidence="3" id="KW-0677">Repeat</keyword>
<dbReference type="InterPro" id="IPR003961">
    <property type="entry name" value="FN3_dom"/>
</dbReference>
<dbReference type="InterPro" id="IPR028994">
    <property type="entry name" value="Integrin_alpha_N"/>
</dbReference>
<dbReference type="EMBL" id="JAUHJS010000004">
    <property type="protein sequence ID" value="MDN4165662.1"/>
    <property type="molecule type" value="Genomic_DNA"/>
</dbReference>
<evidence type="ECO:0000313" key="6">
    <source>
        <dbReference type="EMBL" id="MDN4165662.1"/>
    </source>
</evidence>
<evidence type="ECO:0000313" key="7">
    <source>
        <dbReference type="Proteomes" id="UP001168552"/>
    </source>
</evidence>
<dbReference type="InterPro" id="IPR003591">
    <property type="entry name" value="Leu-rich_rpt_typical-subtyp"/>
</dbReference>
<protein>
    <submittedName>
        <fullName evidence="6">FG-GAP-like repeat-containing protein</fullName>
    </submittedName>
</protein>
<dbReference type="InterPro" id="IPR032675">
    <property type="entry name" value="LRR_dom_sf"/>
</dbReference>
<dbReference type="InterPro" id="IPR026444">
    <property type="entry name" value="Secre_tail"/>
</dbReference>
<dbReference type="NCBIfam" id="TIGR04183">
    <property type="entry name" value="Por_Secre_tail"/>
    <property type="match status" value="1"/>
</dbReference>
<dbReference type="InterPro" id="IPR007110">
    <property type="entry name" value="Ig-like_dom"/>
</dbReference>
<organism evidence="6 7">
    <name type="scientific">Shiella aurantiaca</name>
    <dbReference type="NCBI Taxonomy" id="3058365"/>
    <lineage>
        <taxon>Bacteria</taxon>
        <taxon>Pseudomonadati</taxon>
        <taxon>Bacteroidota</taxon>
        <taxon>Cytophagia</taxon>
        <taxon>Cytophagales</taxon>
        <taxon>Shiellaceae</taxon>
        <taxon>Shiella</taxon>
    </lineage>
</organism>
<evidence type="ECO:0000256" key="1">
    <source>
        <dbReference type="ARBA" id="ARBA00022614"/>
    </source>
</evidence>
<dbReference type="SUPFAM" id="SSF52047">
    <property type="entry name" value="RNI-like"/>
    <property type="match status" value="1"/>
</dbReference>
<dbReference type="PANTHER" id="PTHR48010">
    <property type="entry name" value="OS05G0588300 PROTEIN"/>
    <property type="match status" value="1"/>
</dbReference>
<evidence type="ECO:0000256" key="4">
    <source>
        <dbReference type="ARBA" id="ARBA00023157"/>
    </source>
</evidence>
<dbReference type="InterPro" id="IPR013783">
    <property type="entry name" value="Ig-like_fold"/>
</dbReference>
<accession>A0ABT8F5F1</accession>
<dbReference type="SMART" id="SM00369">
    <property type="entry name" value="LRR_TYP"/>
    <property type="match status" value="4"/>
</dbReference>
<evidence type="ECO:0000256" key="3">
    <source>
        <dbReference type="ARBA" id="ARBA00022737"/>
    </source>
</evidence>
<keyword evidence="2" id="KW-0732">Signal</keyword>
<dbReference type="Gene3D" id="2.130.10.130">
    <property type="entry name" value="Integrin alpha, N-terminal"/>
    <property type="match status" value="1"/>
</dbReference>
<dbReference type="InterPro" id="IPR003599">
    <property type="entry name" value="Ig_sub"/>
</dbReference>
<evidence type="ECO:0000259" key="5">
    <source>
        <dbReference type="PROSITE" id="PS50835"/>
    </source>
</evidence>
<sequence>MINLSKLRGFGSSLCGIIVFLLVISTNTYAQQAIATVANGNWGDPSVWTGNVIPTSSDTAIIHHQIVLDGNASPNVTLGGMRITNSGIVAAPPQLIIANGASVTVENHVEVRHSDNFVSYGATLQVQNTSSLTINGSLSLYSFSYSGSPVNLIIQDTATVSTTNLEYLMEESPMPLGENFHEIQILNNATLEVSGDVNLNRQIGFDGVYQLNWLANHTSTVNVGNNFTLISDSSTPDSVFVEFRGSSALHLGGNLDRQDLSFFPADRGKITFNDQSTLYLEGSLQQSIHGFSFVGDTVVYQNLVVNNTSGLDSAILIDNYYGEVVIKGNASFVSGHFIVDNNNYFQKLIFDTSSSVLSMNVLSYVKGPIDKLGNTDFTFPSGYADNFLPLRVFNITGGDPVTTILGLSYLEDIYGEEPSLVSRLSKKEGWQLDEISPDVSISGFQIGISSYDAVASGVNDLSALTLIYRDESPYTLPTTDFTGDLINGFEVFTTDVIPGFVSGYYNFVLASTSVSANPLGNVYMGETSPYALSANETATALGGGLISDPNSRLYVGNIATNIGSVTMGEVDFTMPNSARYGQVNFMSDSLNFVGNTFLNLLHKSDTVFDSFAFDSTAVLASHAPGTMLGVEVADFNADGFPDFTYIYDNSIYVYTNDGSGNMSQSYTTLVPADVSSMAIGDMNNDGFLDIVYASRNLVQDAFILINNGSGTNFSTVSIPSLNQPGEFYIEKIALADVNQDGWLDIGYLRREELGGVFSQSYIDQLVYEPFNDIYYSGGDAAISRGFEIKDFVYFHSDANTTIDMAISQNGVLEIIYDADTYNPNNAAGAMGVEGKFLVFDYDHNGFNDLLIIGDTEIRLAVNGSPGSYNFANGFSEPISNAKVFLENLEGNGFVDLGIFEGSNFRIIRNYGFGWLDPTEVFPVPSNIGTVSATSADINLDGIPDILFADSTSVQVIYNFVQGANAPAVSNFSVLVSADTASLTWDAVPEADGYVVLRYNSTSGYTPSTLSNRTEYTENQLVGDATVIMRGTATSFTDAGLLPTNTYTYEVIPYVGSGYRIAYSTMTTTPLSATIQVPIVESLTWTNATPTQVQASWPSAPAVSNYYVTAAYDDAFGDVFINNEVIADTTLLLDSIRYSTQIYVKLVAESNSVLGSESQTFAFKLPISTRMESDSLVLVALYDALDGNNWTDTTGWKSARVDNWFGVTVQGDSVIALDLSGNNLSGVVPLDLGNLKIAEFRFGGNAITGFAPTPVQADISPVTLIDLSYNQLDSVPDFGFTNLQTFHLEGNRLSFKYLEPNASIPNLSYSPQLPLIDTIFVYLNAGDSISLDAFEEGANNTYQWYANGVVETEEISPTRTVVAPQIFFSNYHWAEVNNTLLPDLTYTRKVFVVELSPSSRDSLALVALYEANDGPNWINPWDLSQPMSTWAGVTQDTTGAVVALDLSGRGLVGGLPVEMLAMENLTSINVANNGLTFIQDFTVLPQLSALDVTNNQLIFNYIASNLSIPGFVYNPQARIDADEEYQLPAGTPFSLSIFAGSEANYVWSKDGVDIAASDTLIYDLGLLTTASSGVYQARATSTMVPDLTLFGGFKTISVLGGAIDPVDSLVLIDIYQATNGDLWNTPWDLNQAVSTWSGVEIVDFRVVGLDLSGNNLEGVLPASLLDLSALTTLNVANNRLSGLPDLTQLGLSGIDISNNLLDNATLEALIGIPNIVYAPQSISYGPSRNVYAQVGEDARFGFAIPGAFNQYQWAKDGVAINGEQGDSLTVATVDFADEGAYTLLITNSVLPEIAQETDVISLRISSLERDSTALVAIYEALGGANWTTSWNLETPLQTWTGVEITNSRVSALNLGGNNLSGEVPEAINDIRYLRSVNFSGNNISGLPTLTLDSIIVFDVSGNSLTYEDILPNINQSGLLLGTQALIDTEETNLLPQGSSATVGITTPGLGNTYAWTRNGSAAPNANSASLLIDSLTYDNMGDYQCEVGNTLVNTVFPDFRLLSNVKTILATATIGGDLKNTNNQTVDQANLLVFRVNTSGKYDTIRVEGNLQTPVNVDGTFALNEIVLGDYLVLADADDAAFPNLIPSYYRGTIDWDAADVLMLRKDTLGNTITLQGEPALTQGTSRISGILEEDIPDGGRLLARSRLSGSGVSVRKDVGQNRGQQQFDLVAYVETDENGEFVFPDLEPGSYQIRVEYPGVPMDANSDVLFELGDYTSRELLATVIDGAITVETLRVLGLDRPDLAKGLLVYPNPSEGIVQVHILNPTTRGVVEVIDANGRQVYRQAIEDGASQLSMDMSQAAKGLYIIRLHDGERVIATEKLSIR</sequence>
<evidence type="ECO:0000256" key="2">
    <source>
        <dbReference type="ARBA" id="ARBA00022729"/>
    </source>
</evidence>
<dbReference type="SMART" id="SM00364">
    <property type="entry name" value="LRR_BAC"/>
    <property type="match status" value="2"/>
</dbReference>
<dbReference type="PANTHER" id="PTHR48010:SF58">
    <property type="entry name" value="RECEPTOR PROTEIN KINASE-LIKE PROTEIN ZAR1"/>
    <property type="match status" value="1"/>
</dbReference>
<reference evidence="6" key="1">
    <citation type="submission" date="2023-06" db="EMBL/GenBank/DDBJ databases">
        <title>Cytophagales bacterium Strain LB-30, isolated from soil.</title>
        <authorList>
            <person name="Liu B."/>
        </authorList>
    </citation>
    <scope>NUCLEOTIDE SEQUENCE</scope>
    <source>
        <strain evidence="6">LB-30</strain>
    </source>
</reference>
<feature type="domain" description="Ig-like" evidence="5">
    <location>
        <begin position="1910"/>
        <end position="2002"/>
    </location>
</feature>
<dbReference type="Pfam" id="PF18962">
    <property type="entry name" value="Por_Secre_tail"/>
    <property type="match status" value="1"/>
</dbReference>
<dbReference type="InterPro" id="IPR036179">
    <property type="entry name" value="Ig-like_dom_sf"/>
</dbReference>
<dbReference type="SMART" id="SM00060">
    <property type="entry name" value="FN3"/>
    <property type="match status" value="2"/>
</dbReference>
<dbReference type="Pfam" id="PF13517">
    <property type="entry name" value="FG-GAP_3"/>
    <property type="match status" value="1"/>
</dbReference>
<proteinExistence type="predicted"/>
<dbReference type="Gene3D" id="3.80.10.10">
    <property type="entry name" value="Ribonuclease Inhibitor"/>
    <property type="match status" value="4"/>
</dbReference>
<dbReference type="SMART" id="SM00409">
    <property type="entry name" value="IG"/>
    <property type="match status" value="2"/>
</dbReference>
<dbReference type="Gene3D" id="2.60.40.10">
    <property type="entry name" value="Immunoglobulins"/>
    <property type="match status" value="3"/>
</dbReference>
<keyword evidence="7" id="KW-1185">Reference proteome</keyword>
<dbReference type="Proteomes" id="UP001168552">
    <property type="component" value="Unassembled WGS sequence"/>
</dbReference>
<keyword evidence="1" id="KW-0433">Leucine-rich repeat</keyword>